<evidence type="ECO:0000259" key="2">
    <source>
        <dbReference type="Pfam" id="PF17517"/>
    </source>
</evidence>
<feature type="region of interest" description="Disordered" evidence="1">
    <location>
        <begin position="364"/>
        <end position="442"/>
    </location>
</feature>
<dbReference type="InterPro" id="IPR035234">
    <property type="entry name" value="IgGFc-bd_N"/>
</dbReference>
<evidence type="ECO:0000313" key="3">
    <source>
        <dbReference type="EMBL" id="MCY1011591.1"/>
    </source>
</evidence>
<dbReference type="PANTHER" id="PTHR46534:SF1">
    <property type="entry name" value="IGGFC-BINDING PROTEIN N-TERMINAL DOMAIN-CONTAINING PROTEIN"/>
    <property type="match status" value="1"/>
</dbReference>
<evidence type="ECO:0000256" key="1">
    <source>
        <dbReference type="SAM" id="MobiDB-lite"/>
    </source>
</evidence>
<name>A0A9X3J1E9_9BACT</name>
<sequence>MLSVAVQSIPDSMTGTKINSNENHPVAVFAGQECALIPESTCCCDHMEEQLAGVRQWGKHFIASRMPIRNGGAPENTLWQIYASEANTNVTIHADAGVTGIPATNFVLNANQMSEFYATGPASEPGDFEVIADKPIAVYGYMVGAEAFGSSIGDPAMVQMAPVEQYLPRYVVLVPGTWITDVAVVTRPVGAPITMDGVAISDAEFNPVGASGYEVARITCPDGVHVFDGGDSPFQVIIVGYDQHDSYAYLGGTGTGKINPNPRAERWTCARSSRPGWARTRATPCGSRRAIRWANRSCPMRHIGPVSPPRPRASWPRTGRTSRRPSARPSNRGTVLTTATSGCAAWPARSTSACRCTAATVGPGCRRPAGASTSRPSNHPSAGSRPVARARPRAGRSRRTPASPPLAGSNRAAPARSRRSPRPGRPACRSWSRVSRSPTSRG</sequence>
<dbReference type="Proteomes" id="UP001150924">
    <property type="component" value="Unassembled WGS sequence"/>
</dbReference>
<reference evidence="3" key="1">
    <citation type="submission" date="2022-11" db="EMBL/GenBank/DDBJ databases">
        <title>Minimal conservation of predation-associated metabolite biosynthetic gene clusters underscores biosynthetic potential of Myxococcota including descriptions for ten novel species: Archangium lansinium sp. nov., Myxococcus landrumus sp. nov., Nannocystis bai.</title>
        <authorList>
            <person name="Ahearne A."/>
            <person name="Stevens C."/>
            <person name="Phillips K."/>
        </authorList>
    </citation>
    <scope>NUCLEOTIDE SEQUENCE</scope>
    <source>
        <strain evidence="3">Na p29</strain>
    </source>
</reference>
<proteinExistence type="predicted"/>
<dbReference type="EMBL" id="JAPNKE010000002">
    <property type="protein sequence ID" value="MCY1011591.1"/>
    <property type="molecule type" value="Genomic_DNA"/>
</dbReference>
<dbReference type="PANTHER" id="PTHR46534">
    <property type="entry name" value="IGGFC_BINDING DOMAIN-CONTAINING PROTEIN"/>
    <property type="match status" value="1"/>
</dbReference>
<feature type="domain" description="IgGFc-binding protein N-terminal" evidence="2">
    <location>
        <begin position="10"/>
        <end position="240"/>
    </location>
</feature>
<dbReference type="AlphaFoldDB" id="A0A9X3J1E9"/>
<feature type="compositionally biased region" description="Polar residues" evidence="1">
    <location>
        <begin position="432"/>
        <end position="442"/>
    </location>
</feature>
<dbReference type="Pfam" id="PF17517">
    <property type="entry name" value="IgGFc_binding"/>
    <property type="match status" value="1"/>
</dbReference>
<feature type="compositionally biased region" description="Basic residues" evidence="1">
    <location>
        <begin position="388"/>
        <end position="399"/>
    </location>
</feature>
<accession>A0A9X3J1E9</accession>
<protein>
    <recommendedName>
        <fullName evidence="2">IgGFc-binding protein N-terminal domain-containing protein</fullName>
    </recommendedName>
</protein>
<gene>
    <name evidence="3" type="ORF">OV079_39715</name>
</gene>
<feature type="region of interest" description="Disordered" evidence="1">
    <location>
        <begin position="299"/>
        <end position="335"/>
    </location>
</feature>
<organism evidence="3 4">
    <name type="scientific">Nannocystis pusilla</name>
    <dbReference type="NCBI Taxonomy" id="889268"/>
    <lineage>
        <taxon>Bacteria</taxon>
        <taxon>Pseudomonadati</taxon>
        <taxon>Myxococcota</taxon>
        <taxon>Polyangia</taxon>
        <taxon>Nannocystales</taxon>
        <taxon>Nannocystaceae</taxon>
        <taxon>Nannocystis</taxon>
    </lineage>
</organism>
<evidence type="ECO:0000313" key="4">
    <source>
        <dbReference type="Proteomes" id="UP001150924"/>
    </source>
</evidence>
<comment type="caution">
    <text evidence="3">The sequence shown here is derived from an EMBL/GenBank/DDBJ whole genome shotgun (WGS) entry which is preliminary data.</text>
</comment>
<keyword evidence="4" id="KW-1185">Reference proteome</keyword>